<dbReference type="InterPro" id="IPR023984">
    <property type="entry name" value="rSAM_ocin_1"/>
</dbReference>
<dbReference type="CDD" id="cd01335">
    <property type="entry name" value="Radical_SAM"/>
    <property type="match status" value="1"/>
</dbReference>
<evidence type="ECO:0000256" key="1">
    <source>
        <dbReference type="ARBA" id="ARBA00001966"/>
    </source>
</evidence>
<dbReference type="SFLD" id="SFLDG01082">
    <property type="entry name" value="B12-binding_domain_containing"/>
    <property type="match status" value="1"/>
</dbReference>
<dbReference type="SFLD" id="SFLDF00324">
    <property type="entry name" value="bacteriocin_maturation"/>
    <property type="match status" value="1"/>
</dbReference>
<reference evidence="8 9" key="1">
    <citation type="submission" date="2023-01" db="EMBL/GenBank/DDBJ databases">
        <title>Minimal conservation of predation-associated metabolite biosynthetic gene clusters underscores biosynthetic potential of Myxococcota including descriptions for ten novel species: Archangium lansinium sp. nov., Myxococcus landrumus sp. nov., Nannocystis bai.</title>
        <authorList>
            <person name="Ahearne A."/>
            <person name="Stevens C."/>
            <person name="Dowd S."/>
        </authorList>
    </citation>
    <scope>NUCLEOTIDE SEQUENCE [LARGE SCALE GENOMIC DNA]</scope>
    <source>
        <strain evidence="8 9">WIWO2</strain>
    </source>
</reference>
<sequence length="660" mass="74343">MRIKTHLVSMPWADVYVPSVQLGALKAHLDVAFPGRFTTNTYSAFCSVFLDAGESDLYSELSEFREFPYFLLALERFIRPRGSVEGAPSLDELLSIVNAPKRGRVKLTKRSLTRLRSATHRYIDAALGPELIRNGVNLVGFTLNYNQVYSSIYCALYLGQRYPDHRCVFVFGGASAAATSVADVLKRLGIRGFGVLGEGEKKLELLAGAYLRTPLSEMERLHDSIPGEVQGIYDIQTNQMDLFKRDPANFASQLVSIRDLGVPDLEEYFRAIRRVFRGAEAIRPFSKNVLLPVEGSRGCFAKCDFCGINVNWEGFRKRLAGDIVKDVLAMIKRYGVRRILFMDNVCDTWAEGYADELIRLNIQIPATMELRAHHPERFWTKLALAGVDAAQVGIESLSSSLIRRMNKGTRARQNILVQKWLKELGIRSLSNLIIGHPRSTMDDIAETQRIIEETPHLGSYSLSDYTLSYGSPLFNQLGPDEMARLRPDTYLEGLEGVERFLVPYYGYSAPEGWFEPGVMEGWRSFAGWYEEHVQWKRGIPAMEVHRVSPGELLIRDERSGDLVETVLDGELACIYDLCHAGMEPGRAAAAAGLQQEKVLRLLGELVERRLALEVEGHFISLALRPRDELLRNHYVASASRETEAMRPTEAKPQARRLSMI</sequence>
<organism evidence="8 9">
    <name type="scientific">Sorangium atrum</name>
    <dbReference type="NCBI Taxonomy" id="2995308"/>
    <lineage>
        <taxon>Bacteria</taxon>
        <taxon>Pseudomonadati</taxon>
        <taxon>Myxococcota</taxon>
        <taxon>Polyangia</taxon>
        <taxon>Polyangiales</taxon>
        <taxon>Polyangiaceae</taxon>
        <taxon>Sorangium</taxon>
    </lineage>
</organism>
<dbReference type="PROSITE" id="PS51918">
    <property type="entry name" value="RADICAL_SAM"/>
    <property type="match status" value="1"/>
</dbReference>
<keyword evidence="3" id="KW-0479">Metal-binding</keyword>
<dbReference type="Pfam" id="PF04055">
    <property type="entry name" value="Radical_SAM"/>
    <property type="match status" value="1"/>
</dbReference>
<evidence type="ECO:0000313" key="9">
    <source>
        <dbReference type="Proteomes" id="UP001217485"/>
    </source>
</evidence>
<comment type="caution">
    <text evidence="8">The sequence shown here is derived from an EMBL/GenBank/DDBJ whole genome shotgun (WGS) entry which is preliminary data.</text>
</comment>
<protein>
    <submittedName>
        <fullName evidence="8">Radical SAM protein</fullName>
    </submittedName>
</protein>
<dbReference type="InterPro" id="IPR006638">
    <property type="entry name" value="Elp3/MiaA/NifB-like_rSAM"/>
</dbReference>
<proteinExistence type="predicted"/>
<evidence type="ECO:0000256" key="4">
    <source>
        <dbReference type="ARBA" id="ARBA00023004"/>
    </source>
</evidence>
<dbReference type="SMART" id="SM00729">
    <property type="entry name" value="Elp3"/>
    <property type="match status" value="1"/>
</dbReference>
<dbReference type="Gene3D" id="3.20.20.70">
    <property type="entry name" value="Aldolase class I"/>
    <property type="match status" value="1"/>
</dbReference>
<feature type="domain" description="Radical SAM core" evidence="7">
    <location>
        <begin position="285"/>
        <end position="504"/>
    </location>
</feature>
<keyword evidence="2" id="KW-0949">S-adenosyl-L-methionine</keyword>
<evidence type="ECO:0000256" key="5">
    <source>
        <dbReference type="ARBA" id="ARBA00023014"/>
    </source>
</evidence>
<evidence type="ECO:0000259" key="7">
    <source>
        <dbReference type="PROSITE" id="PS51918"/>
    </source>
</evidence>
<evidence type="ECO:0000256" key="3">
    <source>
        <dbReference type="ARBA" id="ARBA00022723"/>
    </source>
</evidence>
<keyword evidence="5" id="KW-0411">Iron-sulfur</keyword>
<dbReference type="SFLD" id="SFLDS00029">
    <property type="entry name" value="Radical_SAM"/>
    <property type="match status" value="1"/>
</dbReference>
<dbReference type="Proteomes" id="UP001217485">
    <property type="component" value="Unassembled WGS sequence"/>
</dbReference>
<dbReference type="EMBL" id="JAQNDK010000001">
    <property type="protein sequence ID" value="MDC0678361.1"/>
    <property type="molecule type" value="Genomic_DNA"/>
</dbReference>
<gene>
    <name evidence="8" type="ORF">POL72_11515</name>
</gene>
<dbReference type="PANTHER" id="PTHR43409:SF7">
    <property type="entry name" value="BLL1977 PROTEIN"/>
    <property type="match status" value="1"/>
</dbReference>
<name>A0ABT5BW15_9BACT</name>
<dbReference type="InterPro" id="IPR058240">
    <property type="entry name" value="rSAM_sf"/>
</dbReference>
<dbReference type="PANTHER" id="PTHR43409">
    <property type="entry name" value="ANAEROBIC MAGNESIUM-PROTOPORPHYRIN IX MONOMETHYL ESTER CYCLASE-RELATED"/>
    <property type="match status" value="1"/>
</dbReference>
<evidence type="ECO:0000313" key="8">
    <source>
        <dbReference type="EMBL" id="MDC0678361.1"/>
    </source>
</evidence>
<keyword evidence="9" id="KW-1185">Reference proteome</keyword>
<evidence type="ECO:0000256" key="2">
    <source>
        <dbReference type="ARBA" id="ARBA00022691"/>
    </source>
</evidence>
<dbReference type="InterPro" id="IPR007197">
    <property type="entry name" value="rSAM"/>
</dbReference>
<comment type="cofactor">
    <cofactor evidence="1">
        <name>[4Fe-4S] cluster</name>
        <dbReference type="ChEBI" id="CHEBI:49883"/>
    </cofactor>
</comment>
<dbReference type="InterPro" id="IPR051198">
    <property type="entry name" value="BchE-like"/>
</dbReference>
<dbReference type="SUPFAM" id="SSF102114">
    <property type="entry name" value="Radical SAM enzymes"/>
    <property type="match status" value="1"/>
</dbReference>
<accession>A0ABT5BW15</accession>
<feature type="region of interest" description="Disordered" evidence="6">
    <location>
        <begin position="640"/>
        <end position="660"/>
    </location>
</feature>
<keyword evidence="4" id="KW-0408">Iron</keyword>
<dbReference type="InterPro" id="IPR013785">
    <property type="entry name" value="Aldolase_TIM"/>
</dbReference>
<evidence type="ECO:0000256" key="6">
    <source>
        <dbReference type="SAM" id="MobiDB-lite"/>
    </source>
</evidence>
<feature type="compositionally biased region" description="Basic and acidic residues" evidence="6">
    <location>
        <begin position="640"/>
        <end position="649"/>
    </location>
</feature>
<dbReference type="RefSeq" id="WP_272095167.1">
    <property type="nucleotide sequence ID" value="NZ_JAQNDK010000001.1"/>
</dbReference>